<dbReference type="InterPro" id="IPR004006">
    <property type="entry name" value="DhaK_dom"/>
</dbReference>
<dbReference type="SUPFAM" id="SSF101473">
    <property type="entry name" value="DhaL-like"/>
    <property type="match status" value="1"/>
</dbReference>
<sequence length="586" mass="62483">MAIKHFINSSEEVTSLIYDSLEALIYQHSDLALDRKEKIVFHYSKCPPNGVALISGGGAGHEPAHAAFVGEGMLTAAVSGNIFASPAVSQILSAIRRVTGPAGAILIIKNYTGDIFHFHQAAERARAAYGLRVEVVVVGDDVAVGRKKSGKVGRRGLAGTVLVHKILGAMAAKSGATIDELLAMAKKITSGLATIGASLDHVHLPGHPVNEMHHLKHNEIEVGMGIHNEPGVSRWNPQPSLSAILDRMISNLTDNEDEDRAYVNFASAESIILLVNNLGALSQIELGSITTHTVRKLESRGFRLSRVLSGTFMSSLNGPGFSITLLSATNAMLPFLDSPTNAIGWPLALTENGSYLRTNGRIIDSETSPCNDVQKVMAEAGIQVVPQTFSSIVGMVCQSAIDFEPEITHADTIVGDGDCGMTLKRGCKAIQQHFRDNSSSSLTHNLLEIAHLVDSNMDGTSGAIYSLFFNGLASSVQDLSKAKFETLNLEFWASAAENALVTVQKATPARLGDRTIMDALEPFVNTLKEGVECAYLAAKKGMESTKGIPPAFGRSVYVNEAGWYQVPDPGAMSVVALAKGLQNAMQ</sequence>
<keyword evidence="16" id="KW-1185">Reference proteome</keyword>
<feature type="domain" description="DhaK" evidence="14">
    <location>
        <begin position="12"/>
        <end position="345"/>
    </location>
</feature>
<evidence type="ECO:0000256" key="10">
    <source>
        <dbReference type="ARBA" id="ARBA00048898"/>
    </source>
</evidence>
<dbReference type="InterPro" id="IPR012734">
    <property type="entry name" value="DhaK_ATP"/>
</dbReference>
<dbReference type="Gene3D" id="3.30.1180.20">
    <property type="entry name" value="Dihydroxyacetone kinase, domain 2"/>
    <property type="match status" value="1"/>
</dbReference>
<organism evidence="15 16">
    <name type="scientific">Verruconis gallopava</name>
    <dbReference type="NCBI Taxonomy" id="253628"/>
    <lineage>
        <taxon>Eukaryota</taxon>
        <taxon>Fungi</taxon>
        <taxon>Dikarya</taxon>
        <taxon>Ascomycota</taxon>
        <taxon>Pezizomycotina</taxon>
        <taxon>Dothideomycetes</taxon>
        <taxon>Pleosporomycetidae</taxon>
        <taxon>Venturiales</taxon>
        <taxon>Sympoventuriaceae</taxon>
        <taxon>Verruconis</taxon>
    </lineage>
</organism>
<dbReference type="Gene3D" id="1.25.40.340">
    <property type="match status" value="1"/>
</dbReference>
<dbReference type="InterPro" id="IPR036117">
    <property type="entry name" value="DhaL_dom_sf"/>
</dbReference>
<name>A0A0D1YGH2_9PEZI</name>
<dbReference type="PANTHER" id="PTHR28629:SF14">
    <property type="entry name" value="DIHYDROXYACETONE KINASE 1"/>
    <property type="match status" value="1"/>
</dbReference>
<dbReference type="PROSITE" id="PS51481">
    <property type="entry name" value="DHAK"/>
    <property type="match status" value="1"/>
</dbReference>
<dbReference type="EMBL" id="KN847570">
    <property type="protein sequence ID" value="KIV99896.1"/>
    <property type="molecule type" value="Genomic_DNA"/>
</dbReference>
<dbReference type="SMART" id="SM01120">
    <property type="entry name" value="Dak2"/>
    <property type="match status" value="1"/>
</dbReference>
<feature type="binding site" evidence="12">
    <location>
        <begin position="58"/>
        <end position="61"/>
    </location>
    <ligand>
        <name>substrate</name>
    </ligand>
</feature>
<dbReference type="GO" id="GO:0050354">
    <property type="term" value="F:triokinase activity"/>
    <property type="evidence" value="ECO:0007669"/>
    <property type="project" value="UniProtKB-EC"/>
</dbReference>
<keyword evidence="5" id="KW-0547">Nucleotide-binding</keyword>
<dbReference type="Pfam" id="PF02733">
    <property type="entry name" value="Dak1"/>
    <property type="match status" value="1"/>
</dbReference>
<comment type="catalytic activity">
    <reaction evidence="9">
        <text>D-glyceraldehyde + ATP = D-glyceraldehyde 3-phosphate + ADP + H(+)</text>
        <dbReference type="Rhea" id="RHEA:13941"/>
        <dbReference type="ChEBI" id="CHEBI:15378"/>
        <dbReference type="ChEBI" id="CHEBI:17378"/>
        <dbReference type="ChEBI" id="CHEBI:30616"/>
        <dbReference type="ChEBI" id="CHEBI:59776"/>
        <dbReference type="ChEBI" id="CHEBI:456216"/>
        <dbReference type="EC" id="2.7.1.28"/>
    </reaction>
</comment>
<dbReference type="OrthoDB" id="1724672at2759"/>
<proteinExistence type="inferred from homology"/>
<dbReference type="InterPro" id="IPR004007">
    <property type="entry name" value="DhaL_dom"/>
</dbReference>
<dbReference type="Pfam" id="PF02734">
    <property type="entry name" value="Dak2"/>
    <property type="match status" value="1"/>
</dbReference>
<dbReference type="FunFam" id="1.25.40.340:FF:000001">
    <property type="entry name" value="Dihydroxyacetone kinase 1"/>
    <property type="match status" value="1"/>
</dbReference>
<comment type="function">
    <text evidence="1">Catalyzes both the phosphorylation of dihydroxyacetone and of glyceraldehyde.</text>
</comment>
<protein>
    <submittedName>
        <fullName evidence="15">Dihydroxyacetone kinase</fullName>
    </submittedName>
</protein>
<dbReference type="FunFam" id="3.40.50.10440:FF:000001">
    <property type="entry name" value="Dihydroxyacetone kinase, DhaK subunit"/>
    <property type="match status" value="1"/>
</dbReference>
<dbReference type="GO" id="GO:0005524">
    <property type="term" value="F:ATP binding"/>
    <property type="evidence" value="ECO:0007669"/>
    <property type="project" value="UniProtKB-KW"/>
</dbReference>
<evidence type="ECO:0000259" key="14">
    <source>
        <dbReference type="PROSITE" id="PS51481"/>
    </source>
</evidence>
<dbReference type="GO" id="GO:0004371">
    <property type="term" value="F:glycerone kinase activity"/>
    <property type="evidence" value="ECO:0007669"/>
    <property type="project" value="UniProtKB-EC"/>
</dbReference>
<evidence type="ECO:0000256" key="9">
    <source>
        <dbReference type="ARBA" id="ARBA00047974"/>
    </source>
</evidence>
<evidence type="ECO:0000259" key="13">
    <source>
        <dbReference type="PROSITE" id="PS51480"/>
    </source>
</evidence>
<dbReference type="FunFam" id="3.30.1180.20:FF:000001">
    <property type="entry name" value="Dihydroxyacetone kinase 1"/>
    <property type="match status" value="1"/>
</dbReference>
<dbReference type="RefSeq" id="XP_016209766.1">
    <property type="nucleotide sequence ID" value="XM_016362481.1"/>
</dbReference>
<dbReference type="Proteomes" id="UP000053259">
    <property type="component" value="Unassembled WGS sequence"/>
</dbReference>
<evidence type="ECO:0000256" key="5">
    <source>
        <dbReference type="ARBA" id="ARBA00022741"/>
    </source>
</evidence>
<feature type="domain" description="DhaL" evidence="13">
    <location>
        <begin position="387"/>
        <end position="583"/>
    </location>
</feature>
<feature type="binding site" evidence="12">
    <location>
        <position position="109"/>
    </location>
    <ligand>
        <name>substrate</name>
    </ligand>
</feature>
<dbReference type="AlphaFoldDB" id="A0A0D1YGH2"/>
<evidence type="ECO:0000256" key="8">
    <source>
        <dbReference type="ARBA" id="ARBA00022840"/>
    </source>
</evidence>
<dbReference type="NCBIfam" id="TIGR02361">
    <property type="entry name" value="dak_ATP"/>
    <property type="match status" value="1"/>
</dbReference>
<evidence type="ECO:0000256" key="2">
    <source>
        <dbReference type="ARBA" id="ARBA00004778"/>
    </source>
</evidence>
<evidence type="ECO:0000256" key="12">
    <source>
        <dbReference type="PIRSR" id="PIRSR612734-2"/>
    </source>
</evidence>
<keyword evidence="4" id="KW-0808">Transferase</keyword>
<keyword evidence="7" id="KW-0319">Glycerol metabolism</keyword>
<feature type="binding site" evidence="12">
    <location>
        <position position="114"/>
    </location>
    <ligand>
        <name>substrate</name>
    </ligand>
</feature>
<dbReference type="GO" id="GO:0005829">
    <property type="term" value="C:cytosol"/>
    <property type="evidence" value="ECO:0007669"/>
    <property type="project" value="TreeGrafter"/>
</dbReference>
<evidence type="ECO:0000256" key="6">
    <source>
        <dbReference type="ARBA" id="ARBA00022777"/>
    </source>
</evidence>
<evidence type="ECO:0000256" key="4">
    <source>
        <dbReference type="ARBA" id="ARBA00022679"/>
    </source>
</evidence>
<comment type="similarity">
    <text evidence="3">Belongs to the dihydroxyacetone kinase (DAK) family.</text>
</comment>
<dbReference type="GO" id="GO:0019588">
    <property type="term" value="P:anaerobic glycerol catabolic process"/>
    <property type="evidence" value="ECO:0007669"/>
    <property type="project" value="UniProtKB-UniPathway"/>
</dbReference>
<dbReference type="PANTHER" id="PTHR28629">
    <property type="entry name" value="TRIOKINASE/FMN CYCLASE"/>
    <property type="match status" value="1"/>
</dbReference>
<reference evidence="15 16" key="1">
    <citation type="submission" date="2015-01" db="EMBL/GenBank/DDBJ databases">
        <title>The Genome Sequence of Ochroconis gallopava CBS43764.</title>
        <authorList>
            <consortium name="The Broad Institute Genomics Platform"/>
            <person name="Cuomo C."/>
            <person name="de Hoog S."/>
            <person name="Gorbushina A."/>
            <person name="Stielow B."/>
            <person name="Teixiera M."/>
            <person name="Abouelleil A."/>
            <person name="Chapman S.B."/>
            <person name="Priest M."/>
            <person name="Young S.K."/>
            <person name="Wortman J."/>
            <person name="Nusbaum C."/>
            <person name="Birren B."/>
        </authorList>
    </citation>
    <scope>NUCLEOTIDE SEQUENCE [LARGE SCALE GENOMIC DNA]</scope>
    <source>
        <strain evidence="15 16">CBS 43764</strain>
    </source>
</reference>
<dbReference type="GeneID" id="27316532"/>
<evidence type="ECO:0000313" key="15">
    <source>
        <dbReference type="EMBL" id="KIV99896.1"/>
    </source>
</evidence>
<dbReference type="InterPro" id="IPR050861">
    <property type="entry name" value="Dihydroxyacetone_Kinase"/>
</dbReference>
<evidence type="ECO:0000256" key="11">
    <source>
        <dbReference type="PIRSR" id="PIRSR612734-1"/>
    </source>
</evidence>
<evidence type="ECO:0000313" key="16">
    <source>
        <dbReference type="Proteomes" id="UP000053259"/>
    </source>
</evidence>
<evidence type="ECO:0000256" key="3">
    <source>
        <dbReference type="ARBA" id="ARBA00008757"/>
    </source>
</evidence>
<evidence type="ECO:0000256" key="7">
    <source>
        <dbReference type="ARBA" id="ARBA00022798"/>
    </source>
</evidence>
<evidence type="ECO:0000256" key="1">
    <source>
        <dbReference type="ARBA" id="ARBA00003264"/>
    </source>
</evidence>
<accession>A0A0D1YGH2</accession>
<dbReference type="InParanoid" id="A0A0D1YGH2"/>
<dbReference type="Gene3D" id="3.40.50.10440">
    <property type="entry name" value="Dihydroxyacetone kinase, domain 1"/>
    <property type="match status" value="1"/>
</dbReference>
<dbReference type="STRING" id="253628.A0A0D1YGH2"/>
<comment type="catalytic activity">
    <reaction evidence="10">
        <text>dihydroxyacetone + ATP = dihydroxyacetone phosphate + ADP + H(+)</text>
        <dbReference type="Rhea" id="RHEA:15773"/>
        <dbReference type="ChEBI" id="CHEBI:15378"/>
        <dbReference type="ChEBI" id="CHEBI:16016"/>
        <dbReference type="ChEBI" id="CHEBI:30616"/>
        <dbReference type="ChEBI" id="CHEBI:57642"/>
        <dbReference type="ChEBI" id="CHEBI:456216"/>
        <dbReference type="EC" id="2.7.1.29"/>
    </reaction>
</comment>
<dbReference type="UniPathway" id="UPA00617">
    <property type="reaction ID" value="UER00669"/>
</dbReference>
<comment type="pathway">
    <text evidence="2">Polyol metabolism; glycerol fermentation; glycerone phosphate from glycerol (oxidative route): step 2/2.</text>
</comment>
<keyword evidence="8" id="KW-0067">ATP-binding</keyword>
<feature type="active site" description="Tele-hemiaminal-histidine intermediate" evidence="11">
    <location>
        <position position="227"/>
    </location>
</feature>
<dbReference type="PROSITE" id="PS51480">
    <property type="entry name" value="DHAL"/>
    <property type="match status" value="1"/>
</dbReference>
<dbReference type="VEuPathDB" id="FungiDB:PV09_08559"/>
<dbReference type="HOGENOM" id="CLU_017054_6_0_1"/>
<dbReference type="SUPFAM" id="SSF82549">
    <property type="entry name" value="DAK1/DegV-like"/>
    <property type="match status" value="1"/>
</dbReference>
<keyword evidence="6 15" id="KW-0418">Kinase</keyword>
<gene>
    <name evidence="15" type="ORF">PV09_08559</name>
</gene>